<dbReference type="SMART" id="SM00260">
    <property type="entry name" value="CheW"/>
    <property type="match status" value="1"/>
</dbReference>
<dbReference type="AlphaFoldDB" id="A0AAE5GPF8"/>
<organism evidence="2 3">
    <name type="scientific">Vibrio tubiashii</name>
    <dbReference type="NCBI Taxonomy" id="29498"/>
    <lineage>
        <taxon>Bacteria</taxon>
        <taxon>Pseudomonadati</taxon>
        <taxon>Pseudomonadota</taxon>
        <taxon>Gammaproteobacteria</taxon>
        <taxon>Vibrionales</taxon>
        <taxon>Vibrionaceae</taxon>
        <taxon>Vibrio</taxon>
        <taxon>Vibrio oreintalis group</taxon>
    </lineage>
</organism>
<evidence type="ECO:0000259" key="1">
    <source>
        <dbReference type="PROSITE" id="PS50851"/>
    </source>
</evidence>
<dbReference type="Proteomes" id="UP000572722">
    <property type="component" value="Unassembled WGS sequence"/>
</dbReference>
<sequence length="196" mass="22086">MSMNCCLKANGTALYMNRRWSRHMDELHKQSGRELLLVDVNQVVVAIPIDSVKEVIEYTRITQVPMCNKEISGVINVRGSVVPVIDAASRLGFPSDNRYDKYSCIILYESQQTKTKEHITIGLVVTRVRSIKAADEDALYDKPSFGTHISTEFIEGLVKVAGDTMPILDMSQLLDPQQINRLMLNSQNTLLAQWES</sequence>
<comment type="caution">
    <text evidence="2">The sequence shown here is derived from an EMBL/GenBank/DDBJ whole genome shotgun (WGS) entry which is preliminary data.</text>
</comment>
<dbReference type="InterPro" id="IPR002545">
    <property type="entry name" value="CheW-lke_dom"/>
</dbReference>
<dbReference type="GO" id="GO:0006935">
    <property type="term" value="P:chemotaxis"/>
    <property type="evidence" value="ECO:0007669"/>
    <property type="project" value="InterPro"/>
</dbReference>
<dbReference type="InterPro" id="IPR039315">
    <property type="entry name" value="CheW"/>
</dbReference>
<evidence type="ECO:0000313" key="3">
    <source>
        <dbReference type="Proteomes" id="UP000572722"/>
    </source>
</evidence>
<protein>
    <recommendedName>
        <fullName evidence="1">CheW-like domain-containing protein</fullName>
    </recommendedName>
</protein>
<proteinExistence type="predicted"/>
<dbReference type="Pfam" id="PF01584">
    <property type="entry name" value="CheW"/>
    <property type="match status" value="1"/>
</dbReference>
<name>A0AAE5GPF8_9VIBR</name>
<dbReference type="GO" id="GO:0007165">
    <property type="term" value="P:signal transduction"/>
    <property type="evidence" value="ECO:0007669"/>
    <property type="project" value="InterPro"/>
</dbReference>
<reference evidence="2 3" key="1">
    <citation type="submission" date="2019-08" db="EMBL/GenBank/DDBJ databases">
        <title>Draft genome sequencing and comparative genomics of hatchery-associated Vibrios.</title>
        <authorList>
            <person name="Kehlet-Delgado H."/>
            <person name="Mueller R.S."/>
        </authorList>
    </citation>
    <scope>NUCLEOTIDE SEQUENCE [LARGE SCALE GENOMIC DNA]</scope>
    <source>
        <strain evidence="2 3">01-65-5-1</strain>
    </source>
</reference>
<accession>A0AAE5GPF8</accession>
<gene>
    <name evidence="2" type="ORF">F0237_08280</name>
</gene>
<dbReference type="PANTHER" id="PTHR22617">
    <property type="entry name" value="CHEMOTAXIS SENSOR HISTIDINE KINASE-RELATED"/>
    <property type="match status" value="1"/>
</dbReference>
<dbReference type="GO" id="GO:0005829">
    <property type="term" value="C:cytosol"/>
    <property type="evidence" value="ECO:0007669"/>
    <property type="project" value="TreeGrafter"/>
</dbReference>
<dbReference type="InterPro" id="IPR036061">
    <property type="entry name" value="CheW-like_dom_sf"/>
</dbReference>
<dbReference type="SUPFAM" id="SSF50341">
    <property type="entry name" value="CheW-like"/>
    <property type="match status" value="1"/>
</dbReference>
<dbReference type="Gene3D" id="2.30.30.40">
    <property type="entry name" value="SH3 Domains"/>
    <property type="match status" value="1"/>
</dbReference>
<evidence type="ECO:0000313" key="2">
    <source>
        <dbReference type="EMBL" id="NOI80659.1"/>
    </source>
</evidence>
<dbReference type="PROSITE" id="PS50851">
    <property type="entry name" value="CHEW"/>
    <property type="match status" value="1"/>
</dbReference>
<dbReference type="EMBL" id="VTXO01000002">
    <property type="protein sequence ID" value="NOI80659.1"/>
    <property type="molecule type" value="Genomic_DNA"/>
</dbReference>
<feature type="domain" description="CheW-like" evidence="1">
    <location>
        <begin position="32"/>
        <end position="179"/>
    </location>
</feature>
<dbReference type="Gene3D" id="2.40.50.180">
    <property type="entry name" value="CheA-289, Domain 4"/>
    <property type="match status" value="1"/>
</dbReference>
<dbReference type="PANTHER" id="PTHR22617:SF23">
    <property type="entry name" value="CHEMOTAXIS PROTEIN CHEW"/>
    <property type="match status" value="1"/>
</dbReference>